<dbReference type="PRINTS" id="PR00625">
    <property type="entry name" value="JDOMAIN"/>
</dbReference>
<keyword evidence="9" id="KW-1185">Reference proteome</keyword>
<evidence type="ECO:0000256" key="3">
    <source>
        <dbReference type="ARBA" id="ARBA00041533"/>
    </source>
</evidence>
<protein>
    <recommendedName>
        <fullName evidence="2">DnaJ homolog subfamily B member 9</fullName>
    </recommendedName>
    <alternativeName>
        <fullName evidence="3">Endoplasmic reticulum DNA J domain-containing protein 4</fullName>
    </alternativeName>
</protein>
<sequence>MAVQGVSHRMPAYVVILLCLAEVLPAASESDRTYYETLDVERSATGSHIKKVFRQLAIKYHPDKNKSAGAEKSFREIVEGNTVDLFIVLHGALRQGEEEAV</sequence>
<dbReference type="SMART" id="SM00271">
    <property type="entry name" value="DnaJ"/>
    <property type="match status" value="1"/>
</dbReference>
<evidence type="ECO:0000313" key="8">
    <source>
        <dbReference type="Ensembl" id="ENSCLMP00005015382.1"/>
    </source>
</evidence>
<evidence type="ECO:0000313" key="9">
    <source>
        <dbReference type="Proteomes" id="UP000694565"/>
    </source>
</evidence>
<evidence type="ECO:0000256" key="6">
    <source>
        <dbReference type="SAM" id="SignalP"/>
    </source>
</evidence>
<dbReference type="PANTHER" id="PTHR44360">
    <property type="entry name" value="DNAJ HOMOLOG SUBFAMILY B MEMBER 9"/>
    <property type="match status" value="1"/>
</dbReference>
<dbReference type="InterPro" id="IPR051948">
    <property type="entry name" value="Hsp70_co-chaperone_J-domain"/>
</dbReference>
<dbReference type="CDD" id="cd06257">
    <property type="entry name" value="DnaJ"/>
    <property type="match status" value="1"/>
</dbReference>
<evidence type="ECO:0000256" key="4">
    <source>
        <dbReference type="ARBA" id="ARBA00045428"/>
    </source>
</evidence>
<reference evidence="8" key="2">
    <citation type="submission" date="2025-09" db="UniProtKB">
        <authorList>
            <consortium name="Ensembl"/>
        </authorList>
    </citation>
    <scope>IDENTIFICATION</scope>
</reference>
<dbReference type="Ensembl" id="ENSCLMT00005016345.1">
    <property type="protein sequence ID" value="ENSCLMP00005015382.1"/>
    <property type="gene ID" value="ENSCLMG00005008015.1"/>
</dbReference>
<dbReference type="InterPro" id="IPR001623">
    <property type="entry name" value="DnaJ_domain"/>
</dbReference>
<organism evidence="8 9">
    <name type="scientific">Cyclopterus lumpus</name>
    <name type="common">Lumpsucker</name>
    <dbReference type="NCBI Taxonomy" id="8103"/>
    <lineage>
        <taxon>Eukaryota</taxon>
        <taxon>Metazoa</taxon>
        <taxon>Chordata</taxon>
        <taxon>Craniata</taxon>
        <taxon>Vertebrata</taxon>
        <taxon>Euteleostomi</taxon>
        <taxon>Actinopterygii</taxon>
        <taxon>Neopterygii</taxon>
        <taxon>Teleostei</taxon>
        <taxon>Neoteleostei</taxon>
        <taxon>Acanthomorphata</taxon>
        <taxon>Eupercaria</taxon>
        <taxon>Perciformes</taxon>
        <taxon>Cottioidei</taxon>
        <taxon>Cottales</taxon>
        <taxon>Cyclopteridae</taxon>
        <taxon>Cyclopterus</taxon>
    </lineage>
</organism>
<dbReference type="Proteomes" id="UP000694565">
    <property type="component" value="Unplaced"/>
</dbReference>
<keyword evidence="1" id="KW-0143">Chaperone</keyword>
<feature type="chain" id="PRO_5034146831" description="DnaJ homolog subfamily B member 9" evidence="6">
    <location>
        <begin position="27"/>
        <end position="101"/>
    </location>
</feature>
<dbReference type="GeneTree" id="ENSGT00940000176938"/>
<name>A0A8C2XCR3_CYCLU</name>
<proteinExistence type="predicted"/>
<dbReference type="Gene3D" id="1.10.287.110">
    <property type="entry name" value="DnaJ domain"/>
    <property type="match status" value="1"/>
</dbReference>
<evidence type="ECO:0000259" key="7">
    <source>
        <dbReference type="PROSITE" id="PS50076"/>
    </source>
</evidence>
<evidence type="ECO:0000256" key="2">
    <source>
        <dbReference type="ARBA" id="ARBA00040158"/>
    </source>
</evidence>
<comment type="subunit">
    <text evidence="5">Interacts with HSPA5/BiP; interaction is direct. Interacts with ERN1/IRE1 (via the luminal region). Interacts with DERL1.</text>
</comment>
<keyword evidence="6" id="KW-0732">Signal</keyword>
<dbReference type="GO" id="GO:0036503">
    <property type="term" value="P:ERAD pathway"/>
    <property type="evidence" value="ECO:0007669"/>
    <property type="project" value="TreeGrafter"/>
</dbReference>
<dbReference type="GO" id="GO:0051087">
    <property type="term" value="F:protein-folding chaperone binding"/>
    <property type="evidence" value="ECO:0007669"/>
    <property type="project" value="TreeGrafter"/>
</dbReference>
<feature type="signal peptide" evidence="6">
    <location>
        <begin position="1"/>
        <end position="26"/>
    </location>
</feature>
<accession>A0A8C2XCR3</accession>
<dbReference type="Pfam" id="PF00226">
    <property type="entry name" value="DnaJ"/>
    <property type="match status" value="1"/>
</dbReference>
<dbReference type="GO" id="GO:0051787">
    <property type="term" value="F:misfolded protein binding"/>
    <property type="evidence" value="ECO:0007669"/>
    <property type="project" value="TreeGrafter"/>
</dbReference>
<comment type="function">
    <text evidence="4">Co-chaperone for Hsp70 protein HSPA5/BiP that acts as a key repressor of the ERN1/IRE1-mediated unfolded protein response (UPR). J domain-containing co-chaperones stimulate the ATPase activity of Hsp70 proteins and are required for efficient substrate recognition by Hsp70 proteins. In the unstressed endoplasmic reticulum, interacts with the luminal region of ERN1/IRE1 and selectively recruits HSPA5/BiP: HSPA5/BiP disrupts the dimerization of the active ERN1/IRE1 luminal region, thereby inactivating ERN1/IRE1. Also involved in endoplasmic reticulum-associated degradation (ERAD) of misfolded proteins. Required for survival of B-cell progenitors and normal antibody production.</text>
</comment>
<dbReference type="PANTHER" id="PTHR44360:SF1">
    <property type="entry name" value="DNAJ HOMOLOG SUBFAMILY B MEMBER 9"/>
    <property type="match status" value="1"/>
</dbReference>
<dbReference type="SUPFAM" id="SSF46565">
    <property type="entry name" value="Chaperone J-domain"/>
    <property type="match status" value="1"/>
</dbReference>
<evidence type="ECO:0000256" key="5">
    <source>
        <dbReference type="ARBA" id="ARBA00046365"/>
    </source>
</evidence>
<dbReference type="GO" id="GO:0005783">
    <property type="term" value="C:endoplasmic reticulum"/>
    <property type="evidence" value="ECO:0007669"/>
    <property type="project" value="TreeGrafter"/>
</dbReference>
<dbReference type="PROSITE" id="PS50076">
    <property type="entry name" value="DNAJ_2"/>
    <property type="match status" value="1"/>
</dbReference>
<dbReference type="InterPro" id="IPR036869">
    <property type="entry name" value="J_dom_sf"/>
</dbReference>
<feature type="domain" description="J" evidence="7">
    <location>
        <begin position="33"/>
        <end position="94"/>
    </location>
</feature>
<evidence type="ECO:0000256" key="1">
    <source>
        <dbReference type="ARBA" id="ARBA00023186"/>
    </source>
</evidence>
<dbReference type="AlphaFoldDB" id="A0A8C2XCR3"/>
<reference evidence="8" key="1">
    <citation type="submission" date="2025-08" db="UniProtKB">
        <authorList>
            <consortium name="Ensembl"/>
        </authorList>
    </citation>
    <scope>IDENTIFICATION</scope>
</reference>